<protein>
    <submittedName>
        <fullName evidence="8">DMT family transporter</fullName>
    </submittedName>
</protein>
<evidence type="ECO:0000256" key="5">
    <source>
        <dbReference type="ARBA" id="ARBA00023136"/>
    </source>
</evidence>
<keyword evidence="2" id="KW-1003">Cell membrane</keyword>
<feature type="transmembrane region" description="Helical" evidence="6">
    <location>
        <begin position="200"/>
        <end position="219"/>
    </location>
</feature>
<evidence type="ECO:0000256" key="6">
    <source>
        <dbReference type="SAM" id="Phobius"/>
    </source>
</evidence>
<feature type="transmembrane region" description="Helical" evidence="6">
    <location>
        <begin position="24"/>
        <end position="42"/>
    </location>
</feature>
<evidence type="ECO:0000313" key="9">
    <source>
        <dbReference type="Proteomes" id="UP000403266"/>
    </source>
</evidence>
<evidence type="ECO:0000256" key="4">
    <source>
        <dbReference type="ARBA" id="ARBA00022989"/>
    </source>
</evidence>
<feature type="transmembrane region" description="Helical" evidence="6">
    <location>
        <begin position="116"/>
        <end position="135"/>
    </location>
</feature>
<keyword evidence="9" id="KW-1185">Reference proteome</keyword>
<dbReference type="GO" id="GO:0005886">
    <property type="term" value="C:plasma membrane"/>
    <property type="evidence" value="ECO:0007669"/>
    <property type="project" value="UniProtKB-SubCell"/>
</dbReference>
<name>A0A5N7MF05_9HYPH</name>
<comment type="subcellular location">
    <subcellularLocation>
        <location evidence="1">Cell membrane</location>
        <topology evidence="1">Multi-pass membrane protein</topology>
    </subcellularLocation>
</comment>
<dbReference type="Gene3D" id="1.10.3730.20">
    <property type="match status" value="1"/>
</dbReference>
<dbReference type="SUPFAM" id="SSF103481">
    <property type="entry name" value="Multidrug resistance efflux transporter EmrE"/>
    <property type="match status" value="2"/>
</dbReference>
<comment type="caution">
    <text evidence="8">The sequence shown here is derived from an EMBL/GenBank/DDBJ whole genome shotgun (WGS) entry which is preliminary data.</text>
</comment>
<dbReference type="OrthoDB" id="7850605at2"/>
<dbReference type="EMBL" id="VOSK01000026">
    <property type="protein sequence ID" value="MPR25561.1"/>
    <property type="molecule type" value="Genomic_DNA"/>
</dbReference>
<keyword evidence="4 6" id="KW-1133">Transmembrane helix</keyword>
<evidence type="ECO:0000256" key="3">
    <source>
        <dbReference type="ARBA" id="ARBA00022692"/>
    </source>
</evidence>
<dbReference type="PANTHER" id="PTHR32322:SF18">
    <property type="entry name" value="S-ADENOSYLMETHIONINE_S-ADENOSYLHOMOCYSTEINE TRANSPORTER"/>
    <property type="match status" value="1"/>
</dbReference>
<feature type="transmembrane region" description="Helical" evidence="6">
    <location>
        <begin position="86"/>
        <end position="110"/>
    </location>
</feature>
<dbReference type="InterPro" id="IPR000620">
    <property type="entry name" value="EamA_dom"/>
</dbReference>
<organism evidence="8 9">
    <name type="scientific">Microvirga tunisiensis</name>
    <dbReference type="NCBI Taxonomy" id="2108360"/>
    <lineage>
        <taxon>Bacteria</taxon>
        <taxon>Pseudomonadati</taxon>
        <taxon>Pseudomonadota</taxon>
        <taxon>Alphaproteobacteria</taxon>
        <taxon>Hyphomicrobiales</taxon>
        <taxon>Methylobacteriaceae</taxon>
        <taxon>Microvirga</taxon>
    </lineage>
</organism>
<keyword evidence="5 6" id="KW-0472">Membrane</keyword>
<dbReference type="Proteomes" id="UP000403266">
    <property type="component" value="Unassembled WGS sequence"/>
</dbReference>
<evidence type="ECO:0000259" key="7">
    <source>
        <dbReference type="Pfam" id="PF00892"/>
    </source>
</evidence>
<dbReference type="PANTHER" id="PTHR32322">
    <property type="entry name" value="INNER MEMBRANE TRANSPORTER"/>
    <property type="match status" value="1"/>
</dbReference>
<feature type="transmembrane region" description="Helical" evidence="6">
    <location>
        <begin position="168"/>
        <end position="188"/>
    </location>
</feature>
<feature type="domain" description="EamA" evidence="7">
    <location>
        <begin position="32"/>
        <end position="156"/>
    </location>
</feature>
<proteinExistence type="predicted"/>
<feature type="transmembrane region" description="Helical" evidence="6">
    <location>
        <begin position="231"/>
        <end position="251"/>
    </location>
</feature>
<gene>
    <name evidence="8" type="ORF">FS320_09995</name>
</gene>
<feature type="transmembrane region" description="Helical" evidence="6">
    <location>
        <begin position="144"/>
        <end position="162"/>
    </location>
</feature>
<accession>A0A5N7MF05</accession>
<dbReference type="AlphaFoldDB" id="A0A5N7MF05"/>
<dbReference type="InterPro" id="IPR050638">
    <property type="entry name" value="AA-Vitamin_Transporters"/>
</dbReference>
<sequence length="314" mass="33059">MDHLRDQDALKIEARAARPTLPAAYYKAAIPLLALLWGFNWPAVKIVLSEISPWAFRASAMSLGGAVLAGVALMRGDSLAVRRDHWARLIGAGFLSIAAFNILLTFAQLSGPTSRAAIVTFTMPIWTVIFARLLLGEKFDRRQCLGLALGAGGLVALGWPLLRSGELTTGVLLSLVAGIYWALGTIVSKRFPVAAPPLTIATWQILVGAACAIGGMIAFEGVPVPHALQAATIMAFLYHVLLSQALAYLLWFAILARVPAGTASLGTLMVPPVGVYGAMLLLGEQPTMADFIGLILVIGAAASVLLPARGSRAS</sequence>
<evidence type="ECO:0000313" key="8">
    <source>
        <dbReference type="EMBL" id="MPR25561.1"/>
    </source>
</evidence>
<keyword evidence="3 6" id="KW-0812">Transmembrane</keyword>
<feature type="transmembrane region" description="Helical" evidence="6">
    <location>
        <begin position="288"/>
        <end position="308"/>
    </location>
</feature>
<feature type="domain" description="EamA" evidence="7">
    <location>
        <begin position="169"/>
        <end position="304"/>
    </location>
</feature>
<evidence type="ECO:0000256" key="1">
    <source>
        <dbReference type="ARBA" id="ARBA00004651"/>
    </source>
</evidence>
<dbReference type="Pfam" id="PF00892">
    <property type="entry name" value="EamA"/>
    <property type="match status" value="2"/>
</dbReference>
<feature type="transmembrane region" description="Helical" evidence="6">
    <location>
        <begin position="54"/>
        <end position="74"/>
    </location>
</feature>
<reference evidence="8 9" key="1">
    <citation type="journal article" date="2019" name="Syst. Appl. Microbiol.">
        <title>Microvirga tunisiensis sp. nov., a root nodule symbiotic bacterium isolated from Lupinus micranthus and L. luteus grown in Northern Tunisia.</title>
        <authorList>
            <person name="Msaddak A."/>
            <person name="Rejili M."/>
            <person name="Duran D."/>
            <person name="Mars M."/>
            <person name="Palacios J.M."/>
            <person name="Ruiz-Argueso T."/>
            <person name="Rey L."/>
            <person name="Imperial J."/>
        </authorList>
    </citation>
    <scope>NUCLEOTIDE SEQUENCE [LARGE SCALE GENOMIC DNA]</scope>
    <source>
        <strain evidence="8 9">Lmie10</strain>
    </source>
</reference>
<dbReference type="InterPro" id="IPR037185">
    <property type="entry name" value="EmrE-like"/>
</dbReference>
<evidence type="ECO:0000256" key="2">
    <source>
        <dbReference type="ARBA" id="ARBA00022475"/>
    </source>
</evidence>
<feature type="transmembrane region" description="Helical" evidence="6">
    <location>
        <begin position="263"/>
        <end position="282"/>
    </location>
</feature>